<evidence type="ECO:0000256" key="1">
    <source>
        <dbReference type="SAM" id="MobiDB-lite"/>
    </source>
</evidence>
<sequence>MKTDRKCYDTRKHWDSVEKRVLGFRGQMKAMTDAYIKWEATSGAFGEGLPERPEEVEIKKEYKLQGLIPCAPWTPTLAVSVRVLELFRVACLCCPNLGVQNWVKTLTNLQCRPFKPYQMQQFTIYFDLYLEILQNMEGRVKHALGRDAPDWRLKNCCPSCTYKLEGEAKLIFEMLGTGDGNDSLKRILRKEQVQRSDDPEEDNLCQERWKRMSEEITERMWGIFDKMVIFLALCRHGFVLLIADMVKSGELAKYGLAIADSLLDAFGPDFGFGYNIGCGLKETIKNSPLGSKAKRLNFKMLVGSFHGHAHNRMCQLRYLATYDLEGCERYFSRSNALARTVRYASIFHRKQSITTYLAHVDSFEMYPNLSKFLIDRYKQALDILDTEKALTFAMDQARISGGDEFRRCLEEEKAYLQSLSKERRRRHNRWSIIRGSTVNGTAKRHARDNYDKAHAAVQGMEQVLEIAVQWTPETEAWKTAALLVSTRRYRLCVNKLEELVLKWLFELTKMNMSQTGYKLRKHIAKALQVRSKTIRAALGRYNTAAAALTPKRPSLTWPEVIEYVFLSDFDILHLREWATPAARQLMDSFFRLERAKEEIPQLNIEIRRLVTYIHDEKALLLRKEAEVRETDPNLAYFIGKYRNRRGRSNDNHMVRLRAMAKKFGNWFTGTLTPGVRRTEVMEPVAEEVDVDSAAEEEEDIAVATEIARGQHLEREPPVEDEWEDAETNDDDEGEEAERETLAEMTERVLTIATDKE</sequence>
<organism evidence="2 3">
    <name type="scientific">Mycena rosella</name>
    <name type="common">Pink bonnet</name>
    <name type="synonym">Agaricus rosellus</name>
    <dbReference type="NCBI Taxonomy" id="1033263"/>
    <lineage>
        <taxon>Eukaryota</taxon>
        <taxon>Fungi</taxon>
        <taxon>Dikarya</taxon>
        <taxon>Basidiomycota</taxon>
        <taxon>Agaricomycotina</taxon>
        <taxon>Agaricomycetes</taxon>
        <taxon>Agaricomycetidae</taxon>
        <taxon>Agaricales</taxon>
        <taxon>Marasmiineae</taxon>
        <taxon>Mycenaceae</taxon>
        <taxon>Mycena</taxon>
    </lineage>
</organism>
<dbReference type="EMBL" id="JARKIE010000226">
    <property type="protein sequence ID" value="KAJ7664162.1"/>
    <property type="molecule type" value="Genomic_DNA"/>
</dbReference>
<gene>
    <name evidence="2" type="ORF">B0H17DRAFT_1162819</name>
</gene>
<name>A0AAD7CY11_MYCRO</name>
<proteinExistence type="predicted"/>
<evidence type="ECO:0000313" key="2">
    <source>
        <dbReference type="EMBL" id="KAJ7664162.1"/>
    </source>
</evidence>
<evidence type="ECO:0008006" key="4">
    <source>
        <dbReference type="Google" id="ProtNLM"/>
    </source>
</evidence>
<dbReference type="PANTHER" id="PTHR33096:SF1">
    <property type="entry name" value="CXC1-LIKE CYSTEINE CLUSTER ASSOCIATED WITH KDZ TRANSPOSASES DOMAIN-CONTAINING PROTEIN"/>
    <property type="match status" value="1"/>
</dbReference>
<protein>
    <recommendedName>
        <fullName evidence="4">CxC1-like cysteine cluster associated with KDZ transposases domain-containing protein</fullName>
    </recommendedName>
</protein>
<accession>A0AAD7CY11</accession>
<dbReference type="Pfam" id="PF18758">
    <property type="entry name" value="KDZ"/>
    <property type="match status" value="1"/>
</dbReference>
<dbReference type="AlphaFoldDB" id="A0AAD7CY11"/>
<comment type="caution">
    <text evidence="2">The sequence shown here is derived from an EMBL/GenBank/DDBJ whole genome shotgun (WGS) entry which is preliminary data.</text>
</comment>
<keyword evidence="3" id="KW-1185">Reference proteome</keyword>
<feature type="region of interest" description="Disordered" evidence="1">
    <location>
        <begin position="705"/>
        <end position="756"/>
    </location>
</feature>
<reference evidence="2" key="1">
    <citation type="submission" date="2023-03" db="EMBL/GenBank/DDBJ databases">
        <title>Massive genome expansion in bonnet fungi (Mycena s.s.) driven by repeated elements and novel gene families across ecological guilds.</title>
        <authorList>
            <consortium name="Lawrence Berkeley National Laboratory"/>
            <person name="Harder C.B."/>
            <person name="Miyauchi S."/>
            <person name="Viragh M."/>
            <person name="Kuo A."/>
            <person name="Thoen E."/>
            <person name="Andreopoulos B."/>
            <person name="Lu D."/>
            <person name="Skrede I."/>
            <person name="Drula E."/>
            <person name="Henrissat B."/>
            <person name="Morin E."/>
            <person name="Kohler A."/>
            <person name="Barry K."/>
            <person name="LaButti K."/>
            <person name="Morin E."/>
            <person name="Salamov A."/>
            <person name="Lipzen A."/>
            <person name="Mereny Z."/>
            <person name="Hegedus B."/>
            <person name="Baldrian P."/>
            <person name="Stursova M."/>
            <person name="Weitz H."/>
            <person name="Taylor A."/>
            <person name="Grigoriev I.V."/>
            <person name="Nagy L.G."/>
            <person name="Martin F."/>
            <person name="Kauserud H."/>
        </authorList>
    </citation>
    <scope>NUCLEOTIDE SEQUENCE</scope>
    <source>
        <strain evidence="2">CBHHK067</strain>
    </source>
</reference>
<dbReference type="InterPro" id="IPR040521">
    <property type="entry name" value="KDZ"/>
</dbReference>
<dbReference type="PANTHER" id="PTHR33096">
    <property type="entry name" value="CXC2 DOMAIN-CONTAINING PROTEIN"/>
    <property type="match status" value="1"/>
</dbReference>
<evidence type="ECO:0000313" key="3">
    <source>
        <dbReference type="Proteomes" id="UP001221757"/>
    </source>
</evidence>
<feature type="compositionally biased region" description="Basic and acidic residues" evidence="1">
    <location>
        <begin position="708"/>
        <end position="717"/>
    </location>
</feature>
<feature type="compositionally biased region" description="Acidic residues" evidence="1">
    <location>
        <begin position="718"/>
        <end position="737"/>
    </location>
</feature>
<dbReference type="Proteomes" id="UP001221757">
    <property type="component" value="Unassembled WGS sequence"/>
</dbReference>